<comment type="caution">
    <text evidence="2">The sequence shown here is derived from an EMBL/GenBank/DDBJ whole genome shotgun (WGS) entry which is preliminary data.</text>
</comment>
<evidence type="ECO:0000313" key="3">
    <source>
        <dbReference type="Proteomes" id="UP001500067"/>
    </source>
</evidence>
<organism evidence="2 3">
    <name type="scientific">Nemorincola caseinilytica</name>
    <dbReference type="NCBI Taxonomy" id="2054315"/>
    <lineage>
        <taxon>Bacteria</taxon>
        <taxon>Pseudomonadati</taxon>
        <taxon>Bacteroidota</taxon>
        <taxon>Chitinophagia</taxon>
        <taxon>Chitinophagales</taxon>
        <taxon>Chitinophagaceae</taxon>
        <taxon>Nemorincola</taxon>
    </lineage>
</organism>
<dbReference type="Pfam" id="PF01300">
    <property type="entry name" value="Sua5_yciO_yrdC"/>
    <property type="match status" value="1"/>
</dbReference>
<name>A0ABP8N704_9BACT</name>
<dbReference type="PANTHER" id="PTHR42828:SF3">
    <property type="entry name" value="THREONYLCARBAMOYL-AMP SYNTHASE"/>
    <property type="match status" value="1"/>
</dbReference>
<sequence length="206" mass="22542">MRLHIHPDNPQPRNLATVVECLRNGGVIIYPTDTIYGIGCSIQSADAITRIARIKNVDVKKAQFSFICADLSHLSDYARSVDTPIFRMLKAALPGPYTFILEASKQVPKLLKTKKDTVGIRVPDNRICQAIVKDLGHPIMSASLPMDGHVEYYTDPEVMYDLFGHLVDIVVDGGPGHILGSTVIDCTQGAPTLIREGAGPWEHLLG</sequence>
<keyword evidence="3" id="KW-1185">Reference proteome</keyword>
<evidence type="ECO:0000259" key="1">
    <source>
        <dbReference type="PROSITE" id="PS51163"/>
    </source>
</evidence>
<proteinExistence type="predicted"/>
<dbReference type="InterPro" id="IPR052532">
    <property type="entry name" value="SUA5_domain"/>
</dbReference>
<protein>
    <submittedName>
        <fullName evidence="2">L-threonylcarbamoyladenylate synthase</fullName>
    </submittedName>
</protein>
<gene>
    <name evidence="2" type="ORF">GCM10023093_04840</name>
</gene>
<evidence type="ECO:0000313" key="2">
    <source>
        <dbReference type="EMBL" id="GAA4460997.1"/>
    </source>
</evidence>
<dbReference type="PROSITE" id="PS51163">
    <property type="entry name" value="YRDC"/>
    <property type="match status" value="1"/>
</dbReference>
<dbReference type="EMBL" id="BAABFA010000005">
    <property type="protein sequence ID" value="GAA4460997.1"/>
    <property type="molecule type" value="Genomic_DNA"/>
</dbReference>
<dbReference type="PANTHER" id="PTHR42828">
    <property type="entry name" value="DHBP SYNTHASE RIBB-LIKE ALPHA/BETA DOMAIN-CONTAINING PROTEIN"/>
    <property type="match status" value="1"/>
</dbReference>
<dbReference type="InterPro" id="IPR017945">
    <property type="entry name" value="DHBP_synth_RibB-like_a/b_dom"/>
</dbReference>
<reference evidence="3" key="1">
    <citation type="journal article" date="2019" name="Int. J. Syst. Evol. Microbiol.">
        <title>The Global Catalogue of Microorganisms (GCM) 10K type strain sequencing project: providing services to taxonomists for standard genome sequencing and annotation.</title>
        <authorList>
            <consortium name="The Broad Institute Genomics Platform"/>
            <consortium name="The Broad Institute Genome Sequencing Center for Infectious Disease"/>
            <person name="Wu L."/>
            <person name="Ma J."/>
        </authorList>
    </citation>
    <scope>NUCLEOTIDE SEQUENCE [LARGE SCALE GENOMIC DNA]</scope>
    <source>
        <strain evidence="3">JCM 32105</strain>
    </source>
</reference>
<dbReference type="Proteomes" id="UP001500067">
    <property type="component" value="Unassembled WGS sequence"/>
</dbReference>
<feature type="domain" description="YrdC-like" evidence="1">
    <location>
        <begin position="12"/>
        <end position="199"/>
    </location>
</feature>
<dbReference type="SUPFAM" id="SSF55821">
    <property type="entry name" value="YrdC/RibB"/>
    <property type="match status" value="1"/>
</dbReference>
<dbReference type="Gene3D" id="3.90.870.10">
    <property type="entry name" value="DHBP synthase"/>
    <property type="match status" value="1"/>
</dbReference>
<dbReference type="RefSeq" id="WP_345077993.1">
    <property type="nucleotide sequence ID" value="NZ_BAABFA010000005.1"/>
</dbReference>
<dbReference type="NCBIfam" id="TIGR00057">
    <property type="entry name" value="L-threonylcarbamoyladenylate synthase"/>
    <property type="match status" value="1"/>
</dbReference>
<dbReference type="InterPro" id="IPR006070">
    <property type="entry name" value="Sua5-like_dom"/>
</dbReference>
<accession>A0ABP8N704</accession>